<proteinExistence type="predicted"/>
<feature type="compositionally biased region" description="Basic and acidic residues" evidence="3">
    <location>
        <begin position="736"/>
        <end position="749"/>
    </location>
</feature>
<feature type="compositionally biased region" description="Basic and acidic residues" evidence="3">
    <location>
        <begin position="441"/>
        <end position="451"/>
    </location>
</feature>
<feature type="compositionally biased region" description="Basic and acidic residues" evidence="3">
    <location>
        <begin position="1081"/>
        <end position="1209"/>
    </location>
</feature>
<organism evidence="4 5">
    <name type="scientific">Homarus americanus</name>
    <name type="common">American lobster</name>
    <dbReference type="NCBI Taxonomy" id="6706"/>
    <lineage>
        <taxon>Eukaryota</taxon>
        <taxon>Metazoa</taxon>
        <taxon>Ecdysozoa</taxon>
        <taxon>Arthropoda</taxon>
        <taxon>Crustacea</taxon>
        <taxon>Multicrustacea</taxon>
        <taxon>Malacostraca</taxon>
        <taxon>Eumalacostraca</taxon>
        <taxon>Eucarida</taxon>
        <taxon>Decapoda</taxon>
        <taxon>Pleocyemata</taxon>
        <taxon>Astacidea</taxon>
        <taxon>Nephropoidea</taxon>
        <taxon>Nephropidae</taxon>
        <taxon>Homarus</taxon>
    </lineage>
</organism>
<feature type="region of interest" description="Disordered" evidence="3">
    <location>
        <begin position="367"/>
        <end position="499"/>
    </location>
</feature>
<feature type="compositionally biased region" description="Basic residues" evidence="3">
    <location>
        <begin position="406"/>
        <end position="424"/>
    </location>
</feature>
<dbReference type="Proteomes" id="UP000747542">
    <property type="component" value="Unassembled WGS sequence"/>
</dbReference>
<dbReference type="SUPFAM" id="SSF46689">
    <property type="entry name" value="Homeodomain-like"/>
    <property type="match status" value="1"/>
</dbReference>
<keyword evidence="2" id="KW-0175">Coiled coil</keyword>
<keyword evidence="5" id="KW-1185">Reference proteome</keyword>
<protein>
    <submittedName>
        <fullName evidence="4">Titin-like 10</fullName>
    </submittedName>
</protein>
<feature type="compositionally biased region" description="Polar residues" evidence="3">
    <location>
        <begin position="425"/>
        <end position="440"/>
    </location>
</feature>
<feature type="region of interest" description="Disordered" evidence="3">
    <location>
        <begin position="725"/>
        <end position="749"/>
    </location>
</feature>
<reference evidence="4" key="1">
    <citation type="journal article" date="2021" name="Sci. Adv.">
        <title>The American lobster genome reveals insights on longevity, neural, and immune adaptations.</title>
        <authorList>
            <person name="Polinski J.M."/>
            <person name="Zimin A.V."/>
            <person name="Clark K.F."/>
            <person name="Kohn A.B."/>
            <person name="Sadowski N."/>
            <person name="Timp W."/>
            <person name="Ptitsyn A."/>
            <person name="Khanna P."/>
            <person name="Romanova D.Y."/>
            <person name="Williams P."/>
            <person name="Greenwood S.J."/>
            <person name="Moroz L.L."/>
            <person name="Walt D.R."/>
            <person name="Bodnar A.G."/>
        </authorList>
    </citation>
    <scope>NUCLEOTIDE SEQUENCE</scope>
    <source>
        <strain evidence="4">GMGI-L3</strain>
    </source>
</reference>
<feature type="compositionally biased region" description="Basic residues" evidence="3">
    <location>
        <begin position="374"/>
        <end position="384"/>
    </location>
</feature>
<feature type="region of interest" description="Disordered" evidence="3">
    <location>
        <begin position="1049"/>
        <end position="1327"/>
    </location>
</feature>
<comment type="caution">
    <text evidence="4">The sequence shown here is derived from an EMBL/GenBank/DDBJ whole genome shotgun (WGS) entry which is preliminary data.</text>
</comment>
<feature type="region of interest" description="Disordered" evidence="3">
    <location>
        <begin position="898"/>
        <end position="968"/>
    </location>
</feature>
<feature type="compositionally biased region" description="Basic and acidic residues" evidence="3">
    <location>
        <begin position="1052"/>
        <end position="1069"/>
    </location>
</feature>
<feature type="region of interest" description="Disordered" evidence="3">
    <location>
        <begin position="329"/>
        <end position="353"/>
    </location>
</feature>
<evidence type="ECO:0000256" key="1">
    <source>
        <dbReference type="ARBA" id="ARBA00004123"/>
    </source>
</evidence>
<dbReference type="EMBL" id="JAHLQT010016606">
    <property type="protein sequence ID" value="KAG7169435.1"/>
    <property type="molecule type" value="Genomic_DNA"/>
</dbReference>
<gene>
    <name evidence="4" type="primary">Ttn-L10</name>
    <name evidence="4" type="ORF">Hamer_G023580</name>
</gene>
<evidence type="ECO:0000313" key="5">
    <source>
        <dbReference type="Proteomes" id="UP000747542"/>
    </source>
</evidence>
<evidence type="ECO:0000256" key="3">
    <source>
        <dbReference type="SAM" id="MobiDB-lite"/>
    </source>
</evidence>
<comment type="subcellular location">
    <subcellularLocation>
        <location evidence="1">Nucleus</location>
    </subcellularLocation>
</comment>
<feature type="compositionally biased region" description="Basic residues" evidence="3">
    <location>
        <begin position="481"/>
        <end position="491"/>
    </location>
</feature>
<sequence length="1452" mass="164242">MPERPATKTPSNVAKRSRVAVMLDVKLDIIKRHEHGEGTSVIGRVHGLAPSVVYSIVKSADKIKEMAGSAIPLTATKVTRFRAPMSQATQQEEGNGQEREKEEAAARNKKVLKKIEKIKLKRCFRSCRRQSSAGFDMASVYELKLRRLRMNNQALAKALADKKIEAQEWYREIIDQKMELQEVQERLLRATDKDFEVAVEYEVEKRLREHCEPISAAISTAMDNVVVVVESLTKVKQLVSGALNTCRNRSSSNNLPRTSGSRLPLGPIGNNLLPRQSVVLPMVSGHVLQPAMVAIPKLDVMWNRKLKERIQVNEERDFDMSVIGELPSNVEDEEIPSAKEEVQSEDEVEEESPVSFPVFNIAMRCDQGNSPFAKKPRKRPRRRISVPEVDVPEPQSITPDNPRKANGARRGRSSRGVRGAHNRLTKLSPTTSRAESPRSSQRQEEHMKQEIRASAAGQPSPENVEDPLEGPSWWYGDASKGRGRGVRRGRLKTGAGSTKYQSHCNIVPVLESSSDGEDDDINTVTKKTVKSTVKVTTVKANSTAGKELKSAVQSAKVLPVIANSPNAQDQSYLASPATQQTMLEELQAKGGGRSKARSKGFSVRMSIDTTNINKVIPQKQGRRSRNSMEILRDTVEDVNVEKTEKSPNLQLEEIVIDPDTRSEIKSPYKDSLLMPPPCLPLPNQHRDFLITDNDLTCVNDVSMDMTEPITKIIAHTATEMVNKEEKNKGRRFFKAQSKEEPQDKSEVAEKTPFDVSLMETTLINIPPYSSQRTVEKENFPPQFDNCNNGKDSPNKTMGLRRVSIVVEDILKNPGILEKYTPKVNVALSSESEKSESGSGRVRRNRLCQRSTMDSPGRREPIRRKTLRYSVKDEQEEQMKIEEDEEEDVLWLPYGLKKNKAKKGTGSSGMAQAKKSVAGRKRFSAVDSVPQLLKRSRQKKNKRDSEAGIFPENSDSDQDENHDNEVGQEENGQLISDVAKDKQSQNTSPNKLSDCFVHMRDIRQSVGILEDSLTFQLDDSRISLSPIGPQNCFKHKEDLSKQIESVLKKAHQMRMERTYTSENADKREENADGTYNGGQTVQEEKNNEIQQYNKDDGRQKDKLKEEVKDKLQKGEKDKLQKGEEDKLQEEEKDKLQEEERDKLQEGKEDKLQEGEKEELQQEERDKLQEGERDKLQEEDKGKLQEKEKDKLQEEEKYKLQDEEKNKLQQDERDELEQEKLQDVLQEQIDDIQQLVPLDEGQLKHQDHETQQISQDDTQKPEKDGETCGDVQSGSPTTDSEDMLNGKEQQLGQDKAQERHTEGESITVVAATELEKGKEEENIESDIKKNGSEKVTTLERDSTEDICNKAPAMQAKLEASKVIEENNSPGEPDQRRKRRAATKITSLKEVGLREIRLQLIYSPPNIFDNYVAKNWLVLKIQLIESYDKVTAVLLSCILQESQEADLLTNNGEWS</sequence>
<dbReference type="InterPro" id="IPR009057">
    <property type="entry name" value="Homeodomain-like_sf"/>
</dbReference>
<name>A0A8J5KDA5_HOMAM</name>
<feature type="compositionally biased region" description="Acidic residues" evidence="3">
    <location>
        <begin position="343"/>
        <end position="352"/>
    </location>
</feature>
<feature type="coiled-coil region" evidence="2">
    <location>
        <begin position="145"/>
        <end position="193"/>
    </location>
</feature>
<feature type="compositionally biased region" description="Basic and acidic residues" evidence="3">
    <location>
        <begin position="1255"/>
        <end position="1264"/>
    </location>
</feature>
<dbReference type="GO" id="GO:0005634">
    <property type="term" value="C:nucleus"/>
    <property type="evidence" value="ECO:0007669"/>
    <property type="project" value="UniProtKB-SubCell"/>
</dbReference>
<evidence type="ECO:0000313" key="4">
    <source>
        <dbReference type="EMBL" id="KAG7169435.1"/>
    </source>
</evidence>
<accession>A0A8J5KDA5</accession>
<feature type="compositionally biased region" description="Basic and acidic residues" evidence="3">
    <location>
        <begin position="1311"/>
        <end position="1327"/>
    </location>
</feature>
<evidence type="ECO:0000256" key="2">
    <source>
        <dbReference type="SAM" id="Coils"/>
    </source>
</evidence>
<feature type="compositionally biased region" description="Basic and acidic residues" evidence="3">
    <location>
        <begin position="1239"/>
        <end position="1248"/>
    </location>
</feature>
<feature type="region of interest" description="Disordered" evidence="3">
    <location>
        <begin position="1359"/>
        <end position="1378"/>
    </location>
</feature>